<dbReference type="RefSeq" id="XP_016259800.1">
    <property type="nucleotide sequence ID" value="XM_016409492.1"/>
</dbReference>
<gene>
    <name evidence="1" type="ORF">PV06_08185</name>
</gene>
<dbReference type="AlphaFoldDB" id="A0A0D2DVR6"/>
<evidence type="ECO:0000313" key="2">
    <source>
        <dbReference type="Proteomes" id="UP000053342"/>
    </source>
</evidence>
<keyword evidence="2" id="KW-1185">Reference proteome</keyword>
<dbReference type="HOGENOM" id="CLU_2512647_0_0_1"/>
<organism evidence="1 2">
    <name type="scientific">Exophiala oligosperma</name>
    <dbReference type="NCBI Taxonomy" id="215243"/>
    <lineage>
        <taxon>Eukaryota</taxon>
        <taxon>Fungi</taxon>
        <taxon>Dikarya</taxon>
        <taxon>Ascomycota</taxon>
        <taxon>Pezizomycotina</taxon>
        <taxon>Eurotiomycetes</taxon>
        <taxon>Chaetothyriomycetidae</taxon>
        <taxon>Chaetothyriales</taxon>
        <taxon>Herpotrichiellaceae</taxon>
        <taxon>Exophiala</taxon>
    </lineage>
</organism>
<evidence type="ECO:0000313" key="1">
    <source>
        <dbReference type="EMBL" id="KIW39584.1"/>
    </source>
</evidence>
<dbReference type="GeneID" id="27360259"/>
<proteinExistence type="predicted"/>
<name>A0A0D2DVR6_9EURO</name>
<dbReference type="EMBL" id="KN847339">
    <property type="protein sequence ID" value="KIW39584.1"/>
    <property type="molecule type" value="Genomic_DNA"/>
</dbReference>
<dbReference type="Proteomes" id="UP000053342">
    <property type="component" value="Unassembled WGS sequence"/>
</dbReference>
<sequence length="85" mass="9370">MTYAHLSTGIRNANGFGIRYNERHSVGHRKDMSTPGSRYSPEAAIEQTLEVLGSQLWQHMDDAVPLMAIGPDSNPGVMPTADCRR</sequence>
<dbReference type="VEuPathDB" id="FungiDB:PV06_08185"/>
<accession>A0A0D2DVR6</accession>
<reference evidence="1 2" key="1">
    <citation type="submission" date="2015-01" db="EMBL/GenBank/DDBJ databases">
        <title>The Genome Sequence of Exophiala oligosperma CBS72588.</title>
        <authorList>
            <consortium name="The Broad Institute Genomics Platform"/>
            <person name="Cuomo C."/>
            <person name="de Hoog S."/>
            <person name="Gorbushina A."/>
            <person name="Stielow B."/>
            <person name="Teixiera M."/>
            <person name="Abouelleil A."/>
            <person name="Chapman S.B."/>
            <person name="Priest M."/>
            <person name="Young S.K."/>
            <person name="Wortman J."/>
            <person name="Nusbaum C."/>
            <person name="Birren B."/>
        </authorList>
    </citation>
    <scope>NUCLEOTIDE SEQUENCE [LARGE SCALE GENOMIC DNA]</scope>
    <source>
        <strain evidence="1 2">CBS 72588</strain>
    </source>
</reference>
<protein>
    <submittedName>
        <fullName evidence="1">Uncharacterized protein</fullName>
    </submittedName>
</protein>